<dbReference type="KEGG" id="peo:AS203_08395"/>
<keyword evidence="4" id="KW-1185">Reference proteome</keyword>
<protein>
    <recommendedName>
        <fullName evidence="2">YdbS-like PH domain-containing protein</fullName>
    </recommendedName>
</protein>
<sequence>MFNHEFMPFQTVTIRPHWGQFCINELPVILLCLASYWISSFMEFRFHELLIWPALFLTFYLFFQVVYMARIEYVLTGEQLITLHGVLSHSTDYIELYRVVDYRQHQSLPQQLFGLKTITIYSGDRNNPQLDMIGIKARVDIVSEIRKRVEFNKKRKGIYEITNRP</sequence>
<dbReference type="RefSeq" id="WP_004345329.1">
    <property type="nucleotide sequence ID" value="NZ_CP013195.1"/>
</dbReference>
<gene>
    <name evidence="3" type="ORF">AS203_08395</name>
</gene>
<dbReference type="InterPro" id="IPR005182">
    <property type="entry name" value="YdbS-like_PH"/>
</dbReference>
<dbReference type="EMBL" id="CP013195">
    <property type="protein sequence ID" value="ALO49104.1"/>
    <property type="molecule type" value="Genomic_DNA"/>
</dbReference>
<evidence type="ECO:0000313" key="4">
    <source>
        <dbReference type="Proteomes" id="UP000056252"/>
    </source>
</evidence>
<evidence type="ECO:0000313" key="3">
    <source>
        <dbReference type="EMBL" id="ALO49104.1"/>
    </source>
</evidence>
<dbReference type="STRING" id="76123.AS203_08395"/>
<feature type="transmembrane region" description="Helical" evidence="1">
    <location>
        <begin position="21"/>
        <end position="38"/>
    </location>
</feature>
<evidence type="ECO:0000256" key="1">
    <source>
        <dbReference type="SAM" id="Phobius"/>
    </source>
</evidence>
<dbReference type="AlphaFoldDB" id="A0A0S2KLD9"/>
<organism evidence="3 4">
    <name type="scientific">Hoylesella enoeca</name>
    <dbReference type="NCBI Taxonomy" id="76123"/>
    <lineage>
        <taxon>Bacteria</taxon>
        <taxon>Pseudomonadati</taxon>
        <taxon>Bacteroidota</taxon>
        <taxon>Bacteroidia</taxon>
        <taxon>Bacteroidales</taxon>
        <taxon>Prevotellaceae</taxon>
        <taxon>Hoylesella</taxon>
    </lineage>
</organism>
<feature type="transmembrane region" description="Helical" evidence="1">
    <location>
        <begin position="50"/>
        <end position="69"/>
    </location>
</feature>
<reference evidence="4" key="1">
    <citation type="submission" date="2015-11" db="EMBL/GenBank/DDBJ databases">
        <authorList>
            <person name="Holder M.E."/>
            <person name="Ajami N.J."/>
            <person name="Petrosino J.F."/>
        </authorList>
    </citation>
    <scope>NUCLEOTIDE SEQUENCE [LARGE SCALE GENOMIC DNA]</scope>
    <source>
        <strain evidence="4">F0113</strain>
    </source>
</reference>
<keyword evidence="1" id="KW-1133">Transmembrane helix</keyword>
<accession>A0A0S2KLD9</accession>
<keyword evidence="1" id="KW-0472">Membrane</keyword>
<dbReference type="Pfam" id="PF03703">
    <property type="entry name" value="bPH_2"/>
    <property type="match status" value="1"/>
</dbReference>
<proteinExistence type="predicted"/>
<dbReference type="OrthoDB" id="1120400at2"/>
<feature type="domain" description="YdbS-like PH" evidence="2">
    <location>
        <begin position="70"/>
        <end position="135"/>
    </location>
</feature>
<evidence type="ECO:0000259" key="2">
    <source>
        <dbReference type="Pfam" id="PF03703"/>
    </source>
</evidence>
<name>A0A0S2KLD9_9BACT</name>
<dbReference type="Proteomes" id="UP000056252">
    <property type="component" value="Chromosome"/>
</dbReference>
<keyword evidence="1" id="KW-0812">Transmembrane</keyword>